<dbReference type="Proteomes" id="UP001154282">
    <property type="component" value="Unassembled WGS sequence"/>
</dbReference>
<protein>
    <submittedName>
        <fullName evidence="1">Uncharacterized protein</fullName>
    </submittedName>
</protein>
<reference evidence="1" key="1">
    <citation type="submission" date="2022-08" db="EMBL/GenBank/DDBJ databases">
        <authorList>
            <person name="Gutierrez-Valencia J."/>
        </authorList>
    </citation>
    <scope>NUCLEOTIDE SEQUENCE</scope>
</reference>
<organism evidence="1 2">
    <name type="scientific">Linum tenue</name>
    <dbReference type="NCBI Taxonomy" id="586396"/>
    <lineage>
        <taxon>Eukaryota</taxon>
        <taxon>Viridiplantae</taxon>
        <taxon>Streptophyta</taxon>
        <taxon>Embryophyta</taxon>
        <taxon>Tracheophyta</taxon>
        <taxon>Spermatophyta</taxon>
        <taxon>Magnoliopsida</taxon>
        <taxon>eudicotyledons</taxon>
        <taxon>Gunneridae</taxon>
        <taxon>Pentapetalae</taxon>
        <taxon>rosids</taxon>
        <taxon>fabids</taxon>
        <taxon>Malpighiales</taxon>
        <taxon>Linaceae</taxon>
        <taxon>Linum</taxon>
    </lineage>
</organism>
<sequence>MVVVSGNRMSKFIGLVFCLRQALAGREREHAEEEG</sequence>
<evidence type="ECO:0000313" key="2">
    <source>
        <dbReference type="Proteomes" id="UP001154282"/>
    </source>
</evidence>
<evidence type="ECO:0000313" key="1">
    <source>
        <dbReference type="EMBL" id="CAI0476339.1"/>
    </source>
</evidence>
<feature type="non-terminal residue" evidence="1">
    <location>
        <position position="35"/>
    </location>
</feature>
<dbReference type="AlphaFoldDB" id="A0AAV0PYW5"/>
<gene>
    <name evidence="1" type="ORF">LITE_LOCUS40742</name>
</gene>
<keyword evidence="2" id="KW-1185">Reference proteome</keyword>
<dbReference type="EMBL" id="CAMGYJ010000009">
    <property type="protein sequence ID" value="CAI0476339.1"/>
    <property type="molecule type" value="Genomic_DNA"/>
</dbReference>
<proteinExistence type="predicted"/>
<accession>A0AAV0PYW5</accession>
<name>A0AAV0PYW5_9ROSI</name>
<comment type="caution">
    <text evidence="1">The sequence shown here is derived from an EMBL/GenBank/DDBJ whole genome shotgun (WGS) entry which is preliminary data.</text>
</comment>